<proteinExistence type="inferred from homology"/>
<gene>
    <name evidence="3" type="ORF">EDD57_14023</name>
</gene>
<reference evidence="3 4" key="1">
    <citation type="submission" date="2019-03" db="EMBL/GenBank/DDBJ databases">
        <title>Genomic Encyclopedia of Type Strains, Phase IV (KMG-IV): sequencing the most valuable type-strain genomes for metagenomic binning, comparative biology and taxonomic classification.</title>
        <authorList>
            <person name="Goeker M."/>
        </authorList>
    </citation>
    <scope>NUCLEOTIDE SEQUENCE [LARGE SCALE GENOMIC DNA]</scope>
    <source>
        <strain evidence="3 4">DSM 46831</strain>
    </source>
</reference>
<dbReference type="Proteomes" id="UP000294746">
    <property type="component" value="Unassembled WGS sequence"/>
</dbReference>
<dbReference type="GO" id="GO:0016491">
    <property type="term" value="F:oxidoreductase activity"/>
    <property type="evidence" value="ECO:0007669"/>
    <property type="project" value="UniProtKB-KW"/>
</dbReference>
<dbReference type="InterPro" id="IPR036291">
    <property type="entry name" value="NAD(P)-bd_dom_sf"/>
</dbReference>
<organism evidence="3 4">
    <name type="scientific">Baia soyae</name>
    <dbReference type="NCBI Taxonomy" id="1544746"/>
    <lineage>
        <taxon>Bacteria</taxon>
        <taxon>Bacillati</taxon>
        <taxon>Bacillota</taxon>
        <taxon>Bacilli</taxon>
        <taxon>Bacillales</taxon>
        <taxon>Thermoactinomycetaceae</taxon>
        <taxon>Baia</taxon>
    </lineage>
</organism>
<evidence type="ECO:0000256" key="1">
    <source>
        <dbReference type="ARBA" id="ARBA00006484"/>
    </source>
</evidence>
<evidence type="ECO:0008006" key="5">
    <source>
        <dbReference type="Google" id="ProtNLM"/>
    </source>
</evidence>
<evidence type="ECO:0000256" key="2">
    <source>
        <dbReference type="ARBA" id="ARBA00023002"/>
    </source>
</evidence>
<keyword evidence="4" id="KW-1185">Reference proteome</keyword>
<dbReference type="PANTHER" id="PTHR42901:SF1">
    <property type="entry name" value="ALCOHOL DEHYDROGENASE"/>
    <property type="match status" value="1"/>
</dbReference>
<dbReference type="EMBL" id="SLXV01000040">
    <property type="protein sequence ID" value="TCP64431.1"/>
    <property type="molecule type" value="Genomic_DNA"/>
</dbReference>
<dbReference type="Gene3D" id="3.40.50.720">
    <property type="entry name" value="NAD(P)-binding Rossmann-like Domain"/>
    <property type="match status" value="1"/>
</dbReference>
<comment type="similarity">
    <text evidence="1">Belongs to the short-chain dehydrogenases/reductases (SDR) family.</text>
</comment>
<dbReference type="Pfam" id="PF00106">
    <property type="entry name" value="adh_short"/>
    <property type="match status" value="1"/>
</dbReference>
<sequence length="267" mass="30423">MRGKKGETVLITCATSGIGYELGRLFAMNGYDLVLVDANLSELKQISLEWMKKYKVHIETFSQNLSNPNVAEQIYEWTMERKISIHFMINYADFQLSGSFLETELAQELEMIQVHIATFTAITKLFIKQMAERRKGRILQVASTAAFQPRPKLAVFHATNAFILAFGQALDNEMKDYGVRVNTLCAGPELSQVKWSAREEVPTWLSEVPMSAQNIAEFAFRRFLDEQDKPLIIPGMKNRLLARSVQFMPRKMVTKVVKKMDEGKSGD</sequence>
<dbReference type="PANTHER" id="PTHR42901">
    <property type="entry name" value="ALCOHOL DEHYDROGENASE"/>
    <property type="match status" value="1"/>
</dbReference>
<name>A0A4R2RWS6_9BACL</name>
<dbReference type="InterPro" id="IPR002347">
    <property type="entry name" value="SDR_fam"/>
</dbReference>
<dbReference type="SUPFAM" id="SSF51735">
    <property type="entry name" value="NAD(P)-binding Rossmann-fold domains"/>
    <property type="match status" value="1"/>
</dbReference>
<protein>
    <recommendedName>
        <fullName evidence="5">Short-subunit dehydrogenase</fullName>
    </recommendedName>
</protein>
<keyword evidence="2" id="KW-0560">Oxidoreductase</keyword>
<comment type="caution">
    <text evidence="3">The sequence shown here is derived from an EMBL/GenBank/DDBJ whole genome shotgun (WGS) entry which is preliminary data.</text>
</comment>
<evidence type="ECO:0000313" key="4">
    <source>
        <dbReference type="Proteomes" id="UP000294746"/>
    </source>
</evidence>
<dbReference type="RefSeq" id="WP_165873789.1">
    <property type="nucleotide sequence ID" value="NZ_SLXV01000040.1"/>
</dbReference>
<dbReference type="CDD" id="cd05233">
    <property type="entry name" value="SDR_c"/>
    <property type="match status" value="1"/>
</dbReference>
<dbReference type="PRINTS" id="PR00081">
    <property type="entry name" value="GDHRDH"/>
</dbReference>
<evidence type="ECO:0000313" key="3">
    <source>
        <dbReference type="EMBL" id="TCP64431.1"/>
    </source>
</evidence>
<dbReference type="AlphaFoldDB" id="A0A4R2RWS6"/>
<accession>A0A4R2RWS6</accession>